<evidence type="ECO:0000256" key="4">
    <source>
        <dbReference type="ARBA" id="ARBA00023136"/>
    </source>
</evidence>
<dbReference type="InterPro" id="IPR001452">
    <property type="entry name" value="SH3_domain"/>
</dbReference>
<keyword evidence="5" id="KW-0968">Cytoplasmic vesicle</keyword>
<evidence type="ECO:0000313" key="10">
    <source>
        <dbReference type="EMBL" id="SSX20229.1"/>
    </source>
</evidence>
<dbReference type="AlphaFoldDB" id="A0A336LU90"/>
<dbReference type="InterPro" id="IPR036871">
    <property type="entry name" value="PX_dom_sf"/>
</dbReference>
<dbReference type="GO" id="GO:0016197">
    <property type="term" value="P:endosomal transport"/>
    <property type="evidence" value="ECO:0007669"/>
    <property type="project" value="TreeGrafter"/>
</dbReference>
<proteinExistence type="inferred from homology"/>
<dbReference type="SUPFAM" id="SSF50044">
    <property type="entry name" value="SH3-domain"/>
    <property type="match status" value="1"/>
</dbReference>
<evidence type="ECO:0000259" key="9">
    <source>
        <dbReference type="PROSITE" id="PS50195"/>
    </source>
</evidence>
<evidence type="ECO:0000256" key="2">
    <source>
        <dbReference type="ARBA" id="ARBA00010883"/>
    </source>
</evidence>
<comment type="similarity">
    <text evidence="2">Belongs to the sorting nexin family.</text>
</comment>
<keyword evidence="4" id="KW-0472">Membrane</keyword>
<dbReference type="GO" id="GO:0097320">
    <property type="term" value="P:plasma membrane tubulation"/>
    <property type="evidence" value="ECO:0007669"/>
    <property type="project" value="TreeGrafter"/>
</dbReference>
<dbReference type="SMART" id="SM00312">
    <property type="entry name" value="PX"/>
    <property type="match status" value="1"/>
</dbReference>
<dbReference type="GO" id="GO:0006897">
    <property type="term" value="P:endocytosis"/>
    <property type="evidence" value="ECO:0007669"/>
    <property type="project" value="TreeGrafter"/>
</dbReference>
<dbReference type="EMBL" id="UFQT01000114">
    <property type="protein sequence ID" value="SSX20229.1"/>
    <property type="molecule type" value="Genomic_DNA"/>
</dbReference>
<organism evidence="10">
    <name type="scientific">Culicoides sonorensis</name>
    <name type="common">Biting midge</name>
    <dbReference type="NCBI Taxonomy" id="179676"/>
    <lineage>
        <taxon>Eukaryota</taxon>
        <taxon>Metazoa</taxon>
        <taxon>Ecdysozoa</taxon>
        <taxon>Arthropoda</taxon>
        <taxon>Hexapoda</taxon>
        <taxon>Insecta</taxon>
        <taxon>Pterygota</taxon>
        <taxon>Neoptera</taxon>
        <taxon>Endopterygota</taxon>
        <taxon>Diptera</taxon>
        <taxon>Nematocera</taxon>
        <taxon>Chironomoidea</taxon>
        <taxon>Ceratopogonidae</taxon>
        <taxon>Ceratopogoninae</taxon>
        <taxon>Culicoides</taxon>
        <taxon>Monoculicoides</taxon>
    </lineage>
</organism>
<dbReference type="Gene3D" id="2.30.30.40">
    <property type="entry name" value="SH3 Domains"/>
    <property type="match status" value="1"/>
</dbReference>
<dbReference type="Gene3D" id="1.20.1270.60">
    <property type="entry name" value="Arfaptin homology (AH) domain/BAR domain"/>
    <property type="match status" value="1"/>
</dbReference>
<dbReference type="GO" id="GO:0030659">
    <property type="term" value="C:cytoplasmic vesicle membrane"/>
    <property type="evidence" value="ECO:0007669"/>
    <property type="project" value="UniProtKB-SubCell"/>
</dbReference>
<evidence type="ECO:0000256" key="7">
    <source>
        <dbReference type="SAM" id="MobiDB-lite"/>
    </source>
</evidence>
<dbReference type="CDD" id="cd11763">
    <property type="entry name" value="SH3_SNX9_like"/>
    <property type="match status" value="1"/>
</dbReference>
<dbReference type="Pfam" id="PF14604">
    <property type="entry name" value="SH3_9"/>
    <property type="match status" value="1"/>
</dbReference>
<sequence>MSKVKVLYDFVAEPNSAELSITAGEILTVTNTNVGEGWWEGSNLQGQRGLFPAAYVEAISVNQTNFSADHPVQSADRYDKPDPWDEPDSDFSDDGTESHYTEIPGNDATGTSHTFFPTSQLPQPPDNGNTISAPLRRPPKMFSKSSDSYILGTLSVNVPPEERVHIIQNAIGYVWKPNNNNYYVTIASPKTESKLKGLKTFTAYQLTPSHTNIVVSRRYKQFDWLHERLVDKFSLIPIPPLPAKQQTGRFEEQFIEHRRAQLQEFTNYMCDHPILSNCEVWKHFITCTDEKRWKAGKRKAERDTLVGATFSATINAPEKHLLQSDVDKELEYLNSLTHQMTIAVKAIMSIADDQTKKFQIQSKKDFQRIGESFSELAKALDIDERRLTTDSALSQAVGRTAAIYINIGQLFGEQPKRDWLPLSDRFHIYRGILLTYPDILAEHRNAMQKRKECERLTSDQKMGNSQLQEVNRRTDVMSYAVMAEVNQFRLHRDKNLKQTMNEFITAQIEFYKNIVEKLEEARSYFQ</sequence>
<dbReference type="Pfam" id="PF00787">
    <property type="entry name" value="PX"/>
    <property type="match status" value="1"/>
</dbReference>
<dbReference type="PANTHER" id="PTHR45827">
    <property type="entry name" value="SORTING NEXIN"/>
    <property type="match status" value="1"/>
</dbReference>
<feature type="domain" description="PX" evidence="9">
    <location>
        <begin position="182"/>
        <end position="291"/>
    </location>
</feature>
<comment type="subcellular location">
    <subcellularLocation>
        <location evidence="1">Cytoplasmic vesicle membrane</location>
    </subcellularLocation>
</comment>
<evidence type="ECO:0000256" key="5">
    <source>
        <dbReference type="ARBA" id="ARBA00023329"/>
    </source>
</evidence>
<dbReference type="PROSITE" id="PS50002">
    <property type="entry name" value="SH3"/>
    <property type="match status" value="1"/>
</dbReference>
<reference evidence="10" key="1">
    <citation type="submission" date="2018-07" db="EMBL/GenBank/DDBJ databases">
        <authorList>
            <person name="Quirk P.G."/>
            <person name="Krulwich T.A."/>
        </authorList>
    </citation>
    <scope>NUCLEOTIDE SEQUENCE</scope>
</reference>
<gene>
    <name evidence="10" type="primary">CSON000917</name>
</gene>
<dbReference type="CDD" id="cd06862">
    <property type="entry name" value="PX_SNX9_18_like"/>
    <property type="match status" value="1"/>
</dbReference>
<dbReference type="SMART" id="SM00326">
    <property type="entry name" value="SH3"/>
    <property type="match status" value="1"/>
</dbReference>
<name>A0A336LU90_CULSO</name>
<dbReference type="InterPro" id="IPR001683">
    <property type="entry name" value="PX_dom"/>
</dbReference>
<dbReference type="VEuPathDB" id="VectorBase:CSON000917"/>
<dbReference type="PRINTS" id="PR00452">
    <property type="entry name" value="SH3DOMAIN"/>
</dbReference>
<feature type="region of interest" description="Disordered" evidence="7">
    <location>
        <begin position="67"/>
        <end position="126"/>
    </location>
</feature>
<dbReference type="InterPro" id="IPR036028">
    <property type="entry name" value="SH3-like_dom_sf"/>
</dbReference>
<dbReference type="InterPro" id="IPR027267">
    <property type="entry name" value="AH/BAR_dom_sf"/>
</dbReference>
<evidence type="ECO:0000256" key="3">
    <source>
        <dbReference type="ARBA" id="ARBA00022443"/>
    </source>
</evidence>
<feature type="compositionally biased region" description="Acidic residues" evidence="7">
    <location>
        <begin position="84"/>
        <end position="95"/>
    </location>
</feature>
<evidence type="ECO:0000256" key="1">
    <source>
        <dbReference type="ARBA" id="ARBA00004156"/>
    </source>
</evidence>
<dbReference type="PROSITE" id="PS50195">
    <property type="entry name" value="PX"/>
    <property type="match status" value="1"/>
</dbReference>
<keyword evidence="3 6" id="KW-0728">SH3 domain</keyword>
<dbReference type="FunFam" id="3.30.1520.10:FF:000004">
    <property type="entry name" value="Sorting nexin"/>
    <property type="match status" value="1"/>
</dbReference>
<evidence type="ECO:0000256" key="6">
    <source>
        <dbReference type="PROSITE-ProRule" id="PRU00192"/>
    </source>
</evidence>
<feature type="domain" description="SH3" evidence="8">
    <location>
        <begin position="1"/>
        <end position="61"/>
    </location>
</feature>
<feature type="compositionally biased region" description="Polar residues" evidence="7">
    <location>
        <begin position="108"/>
        <end position="126"/>
    </location>
</feature>
<evidence type="ECO:0000259" key="8">
    <source>
        <dbReference type="PROSITE" id="PS50002"/>
    </source>
</evidence>
<protein>
    <submittedName>
        <fullName evidence="10">CSON000917 protein</fullName>
    </submittedName>
</protein>
<dbReference type="InterPro" id="IPR019497">
    <property type="entry name" value="Sorting_nexin_WASP-bd-dom"/>
</dbReference>
<accession>A0A336LU90</accession>
<dbReference type="PANTHER" id="PTHR45827:SF1">
    <property type="entry name" value="SORTING NEXIN"/>
    <property type="match status" value="1"/>
</dbReference>
<dbReference type="Gene3D" id="3.30.1520.10">
    <property type="entry name" value="Phox-like domain"/>
    <property type="match status" value="1"/>
</dbReference>
<dbReference type="GO" id="GO:0035091">
    <property type="term" value="F:phosphatidylinositol binding"/>
    <property type="evidence" value="ECO:0007669"/>
    <property type="project" value="InterPro"/>
</dbReference>
<dbReference type="GO" id="GO:0005886">
    <property type="term" value="C:plasma membrane"/>
    <property type="evidence" value="ECO:0007669"/>
    <property type="project" value="TreeGrafter"/>
</dbReference>
<dbReference type="SUPFAM" id="SSF64268">
    <property type="entry name" value="PX domain"/>
    <property type="match status" value="1"/>
</dbReference>
<dbReference type="CDD" id="cd07626">
    <property type="entry name" value="BAR_SNX9_like"/>
    <property type="match status" value="1"/>
</dbReference>
<dbReference type="Pfam" id="PF10456">
    <property type="entry name" value="BAR_3_WASP_bdg"/>
    <property type="match status" value="1"/>
</dbReference>
<dbReference type="OMA" id="GWCEGFN"/>